<proteinExistence type="predicted"/>
<evidence type="ECO:0008006" key="10">
    <source>
        <dbReference type="Google" id="ProtNLM"/>
    </source>
</evidence>
<keyword evidence="3" id="KW-0238">DNA-binding</keyword>
<dbReference type="PROSITE" id="PS50090">
    <property type="entry name" value="MYB_LIKE"/>
    <property type="match status" value="1"/>
</dbReference>
<evidence type="ECO:0000313" key="9">
    <source>
        <dbReference type="EMBL" id="CAD7438888.1"/>
    </source>
</evidence>
<feature type="compositionally biased region" description="Low complexity" evidence="6">
    <location>
        <begin position="278"/>
        <end position="288"/>
    </location>
</feature>
<dbReference type="CDD" id="cd00167">
    <property type="entry name" value="SANT"/>
    <property type="match status" value="1"/>
</dbReference>
<dbReference type="AlphaFoldDB" id="A0A7R9EPH2"/>
<protein>
    <recommendedName>
        <fullName evidence="10">Myb-like domain-containing protein</fullName>
    </recommendedName>
</protein>
<evidence type="ECO:0000256" key="4">
    <source>
        <dbReference type="ARBA" id="ARBA00023163"/>
    </source>
</evidence>
<evidence type="ECO:0000256" key="1">
    <source>
        <dbReference type="ARBA" id="ARBA00004123"/>
    </source>
</evidence>
<dbReference type="EMBL" id="OD564546">
    <property type="protein sequence ID" value="CAD7438888.1"/>
    <property type="molecule type" value="Genomic_DNA"/>
</dbReference>
<dbReference type="InterPro" id="IPR051575">
    <property type="entry name" value="Myb-like_DNA-bd"/>
</dbReference>
<evidence type="ECO:0000256" key="2">
    <source>
        <dbReference type="ARBA" id="ARBA00023015"/>
    </source>
</evidence>
<dbReference type="GO" id="GO:0042796">
    <property type="term" value="P:snRNA transcription by RNA polymerase III"/>
    <property type="evidence" value="ECO:0007669"/>
    <property type="project" value="TreeGrafter"/>
</dbReference>
<evidence type="ECO:0000259" key="8">
    <source>
        <dbReference type="PROSITE" id="PS51294"/>
    </source>
</evidence>
<dbReference type="PROSITE" id="PS51294">
    <property type="entry name" value="HTH_MYB"/>
    <property type="match status" value="1"/>
</dbReference>
<accession>A0A7R9EPH2</accession>
<dbReference type="GO" id="GO:0000978">
    <property type="term" value="F:RNA polymerase II cis-regulatory region sequence-specific DNA binding"/>
    <property type="evidence" value="ECO:0007669"/>
    <property type="project" value="TreeGrafter"/>
</dbReference>
<dbReference type="GO" id="GO:0019185">
    <property type="term" value="C:snRNA-activating protein complex"/>
    <property type="evidence" value="ECO:0007669"/>
    <property type="project" value="TreeGrafter"/>
</dbReference>
<keyword evidence="5" id="KW-0539">Nucleus</keyword>
<evidence type="ECO:0000256" key="5">
    <source>
        <dbReference type="ARBA" id="ARBA00023242"/>
    </source>
</evidence>
<dbReference type="InterPro" id="IPR009057">
    <property type="entry name" value="Homeodomain-like_sf"/>
</dbReference>
<organism evidence="9">
    <name type="scientific">Timema bartmani</name>
    <dbReference type="NCBI Taxonomy" id="61472"/>
    <lineage>
        <taxon>Eukaryota</taxon>
        <taxon>Metazoa</taxon>
        <taxon>Ecdysozoa</taxon>
        <taxon>Arthropoda</taxon>
        <taxon>Hexapoda</taxon>
        <taxon>Insecta</taxon>
        <taxon>Pterygota</taxon>
        <taxon>Neoptera</taxon>
        <taxon>Polyneoptera</taxon>
        <taxon>Phasmatodea</taxon>
        <taxon>Timematodea</taxon>
        <taxon>Timematoidea</taxon>
        <taxon>Timematidae</taxon>
        <taxon>Timema</taxon>
    </lineage>
</organism>
<keyword evidence="4" id="KW-0804">Transcription</keyword>
<dbReference type="PANTHER" id="PTHR46621:SF1">
    <property type="entry name" value="SNRNA-ACTIVATING PROTEIN COMPLEX SUBUNIT 4"/>
    <property type="match status" value="1"/>
</dbReference>
<gene>
    <name evidence="9" type="ORF">TBIB3V08_LOCUS1473</name>
</gene>
<dbReference type="GO" id="GO:0005634">
    <property type="term" value="C:nucleus"/>
    <property type="evidence" value="ECO:0007669"/>
    <property type="project" value="UniProtKB-SubCell"/>
</dbReference>
<keyword evidence="2" id="KW-0805">Transcription regulation</keyword>
<dbReference type="PANTHER" id="PTHR46621">
    <property type="entry name" value="SNRNA-ACTIVATING PROTEIN COMPLEX SUBUNIT 4"/>
    <property type="match status" value="1"/>
</dbReference>
<dbReference type="Gene3D" id="1.10.10.60">
    <property type="entry name" value="Homeodomain-like"/>
    <property type="match status" value="1"/>
</dbReference>
<feature type="compositionally biased region" description="Basic and acidic residues" evidence="6">
    <location>
        <begin position="322"/>
        <end position="331"/>
    </location>
</feature>
<dbReference type="InterPro" id="IPR017930">
    <property type="entry name" value="Myb_dom"/>
</dbReference>
<evidence type="ECO:0000256" key="6">
    <source>
        <dbReference type="SAM" id="MobiDB-lite"/>
    </source>
</evidence>
<feature type="domain" description="Myb-like" evidence="7">
    <location>
        <begin position="510"/>
        <end position="549"/>
    </location>
</feature>
<dbReference type="SUPFAM" id="SSF46689">
    <property type="entry name" value="Homeodomain-like"/>
    <property type="match status" value="1"/>
</dbReference>
<feature type="region of interest" description="Disordered" evidence="6">
    <location>
        <begin position="274"/>
        <end position="338"/>
    </location>
</feature>
<evidence type="ECO:0000259" key="7">
    <source>
        <dbReference type="PROSITE" id="PS50090"/>
    </source>
</evidence>
<feature type="domain" description="HTH myb-type" evidence="8">
    <location>
        <begin position="512"/>
        <end position="553"/>
    </location>
</feature>
<name>A0A7R9EPH2_9NEOP</name>
<dbReference type="SMART" id="SM00717">
    <property type="entry name" value="SANT"/>
    <property type="match status" value="1"/>
</dbReference>
<evidence type="ECO:0000256" key="3">
    <source>
        <dbReference type="ARBA" id="ARBA00023125"/>
    </source>
</evidence>
<reference evidence="9" key="1">
    <citation type="submission" date="2020-11" db="EMBL/GenBank/DDBJ databases">
        <authorList>
            <person name="Tran Van P."/>
        </authorList>
    </citation>
    <scope>NUCLEOTIDE SEQUENCE</scope>
</reference>
<sequence length="573" mass="63291">MRENVHSFLWRESGKSFRKIHFKNIPDTGNPPNGFVPSSPRILAAKTLVKETKGTHTSSSLFTVCEGCRGACLRRMSTSVASHANVLEDVGALHRKSSVIIAFALGLGARDSSKVKRGGFGTETVEEGFPPLLTTHTSTGSSYCFREALRRISASTLIHVPSFFFAASWEDAPLARLLPPGNTPTRPLSILFSILFSYSGYDNYRPFRSYCVIVWLHGPHRKSAEQCSLDDSSAPVQCGAATYSRSLTFHLLTYDDASKPTLVSTKHPLKSFWHRSGSRSGYDSSSSDDVSDESGAEEGVPPARGVTPNTAAPRKTINKGRWSKDEAENPHLRGGQVENYLGKTALSKPDRDSNLDLPVIGSLVYRESSALDHASTEAGHFIFHRLSCQTGPAGRWPPPSEHTWWNLFDWSTSTIFTRFTFPPASLAGWIASLISVMHDSSLGGLHGSKYSNPSELQTRVSQKWLVGHLLTMAEVLPSCSGRLPSLRLFSVTLHHIGGTGIRIDFFLRLDKDTLLKQLVEEFNERWEMISGHFPDRSDVQCQQRWQKVVNPELVKGPWTKEVSNHCGSPPSPT</sequence>
<dbReference type="GO" id="GO:0042795">
    <property type="term" value="P:snRNA transcription by RNA polymerase II"/>
    <property type="evidence" value="ECO:0007669"/>
    <property type="project" value="TreeGrafter"/>
</dbReference>
<dbReference type="InterPro" id="IPR001005">
    <property type="entry name" value="SANT/Myb"/>
</dbReference>
<dbReference type="Pfam" id="PF13921">
    <property type="entry name" value="Myb_DNA-bind_6"/>
    <property type="match status" value="1"/>
</dbReference>
<comment type="subcellular location">
    <subcellularLocation>
        <location evidence="1">Nucleus</location>
    </subcellularLocation>
</comment>
<dbReference type="GO" id="GO:0001006">
    <property type="term" value="F:RNA polymerase III type 3 promoter sequence-specific DNA binding"/>
    <property type="evidence" value="ECO:0007669"/>
    <property type="project" value="TreeGrafter"/>
</dbReference>